<sequence>MKTPTVMAIFAGGVLAQPAIITAQRIGSDLDCSIVLRNQVLVDDKDQTLEFCRDQFSFDGNSTQIQDACGNLDPAELKRRVCTPSVDEKQIKSCKDILYEFLFDTDPRFNNIASFCQDENTTINGHDPRLQEGCQGITYREMRQLSCLGFDDVSNKGVFSFTDGPDKAECDQLLNTLFEDDDYNVDMAGQICRGETKITHPTQLQIYSACGEIDIKQEACKKKGTNKGQSDRDDGRDQAECDNLLTTLLQDDDYSVDVAGRICRGELPVTQPTQGKIHLACGEIDIKQKACNKNGTNKGQSGRDDSTNKGQSGRDDGRDQAECDNLLTSLLQDDDYSVDVAGQICRGELPVGQSTQGQIHLACGEIDIKQKACNYGRSKRAILPKQSLCDQYLSLLLHDDDPESDTAGLICRGEMTVRPNAQNDIYSACGQIDIQQEACKGPRR</sequence>
<evidence type="ECO:0000313" key="3">
    <source>
        <dbReference type="EMBL" id="PHH61952.1"/>
    </source>
</evidence>
<feature type="signal peptide" evidence="2">
    <location>
        <begin position="1"/>
        <end position="16"/>
    </location>
</feature>
<accession>A0A2C5Y3Z3</accession>
<protein>
    <submittedName>
        <fullName evidence="3">Uncharacterized protein</fullName>
    </submittedName>
</protein>
<dbReference type="AlphaFoldDB" id="A0A2C5Y3Z3"/>
<feature type="chain" id="PRO_5012022021" evidence="2">
    <location>
        <begin position="17"/>
        <end position="444"/>
    </location>
</feature>
<reference evidence="3 4" key="1">
    <citation type="submission" date="2017-06" db="EMBL/GenBank/DDBJ databases">
        <title>Ant-infecting Ophiocordyceps genomes reveal a high diversity of potential behavioral manipulation genes and a possible major role for enterotoxins.</title>
        <authorList>
            <person name="De Bekker C."/>
            <person name="Evans H.C."/>
            <person name="Brachmann A."/>
            <person name="Hughes D.P."/>
        </authorList>
    </citation>
    <scope>NUCLEOTIDE SEQUENCE [LARGE SCALE GENOMIC DNA]</scope>
    <source>
        <strain evidence="3 4">Map64</strain>
    </source>
</reference>
<gene>
    <name evidence="3" type="ORF">CDD81_7701</name>
</gene>
<dbReference type="EMBL" id="NJET01000086">
    <property type="protein sequence ID" value="PHH61952.1"/>
    <property type="molecule type" value="Genomic_DNA"/>
</dbReference>
<evidence type="ECO:0000256" key="2">
    <source>
        <dbReference type="SAM" id="SignalP"/>
    </source>
</evidence>
<evidence type="ECO:0000256" key="1">
    <source>
        <dbReference type="SAM" id="MobiDB-lite"/>
    </source>
</evidence>
<keyword evidence="4" id="KW-1185">Reference proteome</keyword>
<feature type="region of interest" description="Disordered" evidence="1">
    <location>
        <begin position="292"/>
        <end position="319"/>
    </location>
</feature>
<proteinExistence type="predicted"/>
<organism evidence="3 4">
    <name type="scientific">Ophiocordyceps australis</name>
    <dbReference type="NCBI Taxonomy" id="1399860"/>
    <lineage>
        <taxon>Eukaryota</taxon>
        <taxon>Fungi</taxon>
        <taxon>Dikarya</taxon>
        <taxon>Ascomycota</taxon>
        <taxon>Pezizomycotina</taxon>
        <taxon>Sordariomycetes</taxon>
        <taxon>Hypocreomycetidae</taxon>
        <taxon>Hypocreales</taxon>
        <taxon>Ophiocordycipitaceae</taxon>
        <taxon>Ophiocordyceps</taxon>
    </lineage>
</organism>
<feature type="compositionally biased region" description="Basic and acidic residues" evidence="1">
    <location>
        <begin position="301"/>
        <end position="319"/>
    </location>
</feature>
<evidence type="ECO:0000313" key="4">
    <source>
        <dbReference type="Proteomes" id="UP000226192"/>
    </source>
</evidence>
<comment type="caution">
    <text evidence="3">The sequence shown here is derived from an EMBL/GenBank/DDBJ whole genome shotgun (WGS) entry which is preliminary data.</text>
</comment>
<keyword evidence="2" id="KW-0732">Signal</keyword>
<dbReference type="Proteomes" id="UP000226192">
    <property type="component" value="Unassembled WGS sequence"/>
</dbReference>
<name>A0A2C5Y3Z3_9HYPO</name>